<sequence>MYLFTRKKSEIPELPSDIAAQLGKVTYLRMSRDRTEETPTLARAMDDIVRGVVSKGYHVMDWTDRE</sequence>
<dbReference type="EMBL" id="LNQE01000035">
    <property type="protein sequence ID" value="KUG29791.1"/>
    <property type="molecule type" value="Genomic_DNA"/>
</dbReference>
<organism evidence="1">
    <name type="scientific">hydrocarbon metagenome</name>
    <dbReference type="NCBI Taxonomy" id="938273"/>
    <lineage>
        <taxon>unclassified sequences</taxon>
        <taxon>metagenomes</taxon>
        <taxon>ecological metagenomes</taxon>
    </lineage>
</organism>
<reference evidence="1" key="1">
    <citation type="journal article" date="2015" name="Proc. Natl. Acad. Sci. U.S.A.">
        <title>Networks of energetic and metabolic interactions define dynamics in microbial communities.</title>
        <authorList>
            <person name="Embree M."/>
            <person name="Liu J.K."/>
            <person name="Al-Bassam M.M."/>
            <person name="Zengler K."/>
        </authorList>
    </citation>
    <scope>NUCLEOTIDE SEQUENCE</scope>
</reference>
<comment type="caution">
    <text evidence="1">The sequence shown here is derived from an EMBL/GenBank/DDBJ whole genome shotgun (WGS) entry which is preliminary data.</text>
</comment>
<gene>
    <name evidence="1" type="ORF">ASZ90_000315</name>
</gene>
<proteinExistence type="predicted"/>
<protein>
    <submittedName>
        <fullName evidence="1">Uncharacterized protein</fullName>
    </submittedName>
</protein>
<name>A0A0W8G9I4_9ZZZZ</name>
<dbReference type="AlphaFoldDB" id="A0A0W8G9I4"/>
<evidence type="ECO:0000313" key="1">
    <source>
        <dbReference type="EMBL" id="KUG29791.1"/>
    </source>
</evidence>
<accession>A0A0W8G9I4</accession>